<evidence type="ECO:0000313" key="2">
    <source>
        <dbReference type="Proteomes" id="UP000440498"/>
    </source>
</evidence>
<dbReference type="Proteomes" id="UP000440498">
    <property type="component" value="Unassembled WGS sequence"/>
</dbReference>
<comment type="caution">
    <text evidence="1">The sequence shown here is derived from an EMBL/GenBank/DDBJ whole genome shotgun (WGS) entry which is preliminary data.</text>
</comment>
<evidence type="ECO:0000313" key="1">
    <source>
        <dbReference type="EMBL" id="MQA38632.1"/>
    </source>
</evidence>
<accession>A0A6A7N0S5</accession>
<proteinExistence type="predicted"/>
<sequence length="303" mass="33421">MDFLLHSLTSAAVVTALLAALGWLFRAFIGTRLKAAVEHEFGAKMAAMQAELRQREEQFKDELRGKAAVIQALQGGALAAQASRQGANDKRRLEAIDQLWGGVSALRPARITPQIWKTFDYKKCLMEAARNSKFREAFVTFGDAGEQAIKDIRGDEARPHVTKLAWAYFVAYRSILAFYVARLIQLQSGVAEDFTDHRSVQKVVLAALPHHADMLSNFGVEALYLYLDELEDRLLDEFAVMLAGKEGDVENVRRAAEILEVVKQVERANSTEVHAVATALEEGECGVSLANAPEAKPAVAQPR</sequence>
<organism evidence="1 2">
    <name type="scientific">Rugamonas aquatica</name>
    <dbReference type="NCBI Taxonomy" id="2743357"/>
    <lineage>
        <taxon>Bacteria</taxon>
        <taxon>Pseudomonadati</taxon>
        <taxon>Pseudomonadota</taxon>
        <taxon>Betaproteobacteria</taxon>
        <taxon>Burkholderiales</taxon>
        <taxon>Oxalobacteraceae</taxon>
        <taxon>Telluria group</taxon>
        <taxon>Rugamonas</taxon>
    </lineage>
</organism>
<keyword evidence="2" id="KW-1185">Reference proteome</keyword>
<dbReference type="EMBL" id="WHUG01000003">
    <property type="protein sequence ID" value="MQA38632.1"/>
    <property type="molecule type" value="Genomic_DNA"/>
</dbReference>
<dbReference type="AlphaFoldDB" id="A0A6A7N0S5"/>
<protein>
    <submittedName>
        <fullName evidence="1">Uncharacterized protein</fullName>
    </submittedName>
</protein>
<name>A0A6A7N0S5_9BURK</name>
<reference evidence="1 2" key="1">
    <citation type="submission" date="2019-10" db="EMBL/GenBank/DDBJ databases">
        <title>Two novel species isolated from a subtropical stream in China.</title>
        <authorList>
            <person name="Lu H."/>
        </authorList>
    </citation>
    <scope>NUCLEOTIDE SEQUENCE [LARGE SCALE GENOMIC DNA]</scope>
    <source>
        <strain evidence="1 2">FT29W</strain>
    </source>
</reference>
<gene>
    <name evidence="1" type="ORF">GEV02_10755</name>
</gene>
<dbReference type="RefSeq" id="WP_152837971.1">
    <property type="nucleotide sequence ID" value="NZ_WHUG01000003.1"/>
</dbReference>